<dbReference type="OrthoDB" id="6991437at2759"/>
<sequence length="153" mass="18478">MGKKTKTSKNMVAPKGYWQTPWQKSEAAIATWNKLEKEDIDLEEFKKKKCVTYFNREPDVMLRNDYDRLFHPDDDFDPKVKIKDIRNKIIKEEEERTIPVVVSHMYGHRYSNLEGKTWTSHKRIVVMSEIYRRYKPNLKPEKKLPRSYQIEKL</sequence>
<evidence type="ECO:0000313" key="1">
    <source>
        <dbReference type="EMBL" id="CAH1390422.1"/>
    </source>
</evidence>
<reference evidence="1" key="1">
    <citation type="submission" date="2022-01" db="EMBL/GenBank/DDBJ databases">
        <authorList>
            <person name="King R."/>
        </authorList>
    </citation>
    <scope>NUCLEOTIDE SEQUENCE</scope>
</reference>
<dbReference type="InterPro" id="IPR027901">
    <property type="entry name" value="CFAP90"/>
</dbReference>
<gene>
    <name evidence="1" type="ORF">NEZAVI_LOCUS1628</name>
</gene>
<dbReference type="Proteomes" id="UP001152798">
    <property type="component" value="Chromosome 1"/>
</dbReference>
<protein>
    <submittedName>
        <fullName evidence="1">Uncharacterized protein</fullName>
    </submittedName>
</protein>
<organism evidence="1 2">
    <name type="scientific">Nezara viridula</name>
    <name type="common">Southern green stink bug</name>
    <name type="synonym">Cimex viridulus</name>
    <dbReference type="NCBI Taxonomy" id="85310"/>
    <lineage>
        <taxon>Eukaryota</taxon>
        <taxon>Metazoa</taxon>
        <taxon>Ecdysozoa</taxon>
        <taxon>Arthropoda</taxon>
        <taxon>Hexapoda</taxon>
        <taxon>Insecta</taxon>
        <taxon>Pterygota</taxon>
        <taxon>Neoptera</taxon>
        <taxon>Paraneoptera</taxon>
        <taxon>Hemiptera</taxon>
        <taxon>Heteroptera</taxon>
        <taxon>Panheteroptera</taxon>
        <taxon>Pentatomomorpha</taxon>
        <taxon>Pentatomoidea</taxon>
        <taxon>Pentatomidae</taxon>
        <taxon>Pentatominae</taxon>
        <taxon>Nezara</taxon>
    </lineage>
</organism>
<dbReference type="EMBL" id="OV725077">
    <property type="protein sequence ID" value="CAH1390422.1"/>
    <property type="molecule type" value="Genomic_DNA"/>
</dbReference>
<proteinExistence type="predicted"/>
<dbReference type="Pfam" id="PF15074">
    <property type="entry name" value="CFAP90"/>
    <property type="match status" value="1"/>
</dbReference>
<accession>A0A9P0H2Q3</accession>
<evidence type="ECO:0000313" key="2">
    <source>
        <dbReference type="Proteomes" id="UP001152798"/>
    </source>
</evidence>
<keyword evidence="2" id="KW-1185">Reference proteome</keyword>
<name>A0A9P0H2Q3_NEZVI</name>
<dbReference type="AlphaFoldDB" id="A0A9P0H2Q3"/>